<name>A0A1D7XJF1_9CLOT</name>
<dbReference type="KEGG" id="ctae:BGI42_06705"/>
<dbReference type="STRING" id="394958.BGI42_06705"/>
<dbReference type="AlphaFoldDB" id="A0A1D7XJF1"/>
<keyword evidence="1" id="KW-1133">Transmembrane helix</keyword>
<keyword evidence="1" id="KW-0812">Transmembrane</keyword>
<dbReference type="EMBL" id="CP017253">
    <property type="protein sequence ID" value="AOR23446.1"/>
    <property type="molecule type" value="Genomic_DNA"/>
</dbReference>
<gene>
    <name evidence="2" type="ORF">BGI42_06705</name>
</gene>
<evidence type="ECO:0000313" key="3">
    <source>
        <dbReference type="Proteomes" id="UP000094652"/>
    </source>
</evidence>
<dbReference type="Proteomes" id="UP000094652">
    <property type="component" value="Chromosome"/>
</dbReference>
<feature type="transmembrane region" description="Helical" evidence="1">
    <location>
        <begin position="111"/>
        <end position="132"/>
    </location>
</feature>
<accession>A0A1D7XJF1</accession>
<protein>
    <submittedName>
        <fullName evidence="2">Uncharacterized protein</fullName>
    </submittedName>
</protein>
<evidence type="ECO:0000313" key="2">
    <source>
        <dbReference type="EMBL" id="AOR23446.1"/>
    </source>
</evidence>
<sequence length="171" mass="17933">MTVSLAIMNNRYNYKSGYIKKSFDYKTSAKKGTISGSIDKIGEVASGTFIKEKKVWKSFNTLTLGKYVNNLSKGIKFSKKALGVAGTVGFVAWDLSNDLIKGECVGAGIDVLSAVAGLGAGVVISLGTAAVVTAGTPVLLMSGIGFGVSVGAGMFIDWASGEIKDKDYRRQ</sequence>
<evidence type="ECO:0000256" key="1">
    <source>
        <dbReference type="SAM" id="Phobius"/>
    </source>
</evidence>
<keyword evidence="1" id="KW-0472">Membrane</keyword>
<keyword evidence="3" id="KW-1185">Reference proteome</keyword>
<organism evidence="2 3">
    <name type="scientific">Clostridium taeniosporum</name>
    <dbReference type="NCBI Taxonomy" id="394958"/>
    <lineage>
        <taxon>Bacteria</taxon>
        <taxon>Bacillati</taxon>
        <taxon>Bacillota</taxon>
        <taxon>Clostridia</taxon>
        <taxon>Eubacteriales</taxon>
        <taxon>Clostridiaceae</taxon>
        <taxon>Clostridium</taxon>
    </lineage>
</organism>
<reference evidence="3" key="1">
    <citation type="submission" date="2016-09" db="EMBL/GenBank/DDBJ databases">
        <title>Genomics of Clostridium taeniosporum, an organism which forms endospores with ribbon-like appendages.</title>
        <authorList>
            <person name="Walker J.R."/>
        </authorList>
    </citation>
    <scope>NUCLEOTIDE SEQUENCE [LARGE SCALE GENOMIC DNA]</scope>
    <source>
        <strain evidence="3">1/k</strain>
    </source>
</reference>
<proteinExistence type="predicted"/>
<feature type="transmembrane region" description="Helical" evidence="1">
    <location>
        <begin position="138"/>
        <end position="160"/>
    </location>
</feature>